<dbReference type="PANTHER" id="PTHR30035">
    <property type="entry name" value="LIPOPROTEIN VACJ-RELATED"/>
    <property type="match status" value="1"/>
</dbReference>
<protein>
    <submittedName>
        <fullName evidence="4">Phospholipid-binding lipoprotein MlaA</fullName>
    </submittedName>
</protein>
<dbReference type="PRINTS" id="PR01805">
    <property type="entry name" value="VACJLIPOPROT"/>
</dbReference>
<comment type="similarity">
    <text evidence="1">Belongs to the MlaA family.</text>
</comment>
<evidence type="ECO:0000256" key="3">
    <source>
        <dbReference type="SAM" id="SignalP"/>
    </source>
</evidence>
<dbReference type="Pfam" id="PF04333">
    <property type="entry name" value="MlaA"/>
    <property type="match status" value="1"/>
</dbReference>
<evidence type="ECO:0000256" key="1">
    <source>
        <dbReference type="ARBA" id="ARBA00010634"/>
    </source>
</evidence>
<reference evidence="4 5" key="1">
    <citation type="submission" date="2016-10" db="EMBL/GenBank/DDBJ databases">
        <authorList>
            <person name="de Groot N.N."/>
        </authorList>
    </citation>
    <scope>NUCLEOTIDE SEQUENCE [LARGE SCALE GENOMIC DNA]</scope>
    <source>
        <strain evidence="4 5">DSM 3857</strain>
    </source>
</reference>
<name>A0A1H8L6I3_9RHOB</name>
<dbReference type="PROSITE" id="PS51257">
    <property type="entry name" value="PROKAR_LIPOPROTEIN"/>
    <property type="match status" value="1"/>
</dbReference>
<evidence type="ECO:0000313" key="4">
    <source>
        <dbReference type="EMBL" id="SEO00308.1"/>
    </source>
</evidence>
<evidence type="ECO:0000256" key="2">
    <source>
        <dbReference type="ARBA" id="ARBA00022729"/>
    </source>
</evidence>
<keyword evidence="2 3" id="KW-0732">Signal</keyword>
<feature type="chain" id="PRO_5011542583" evidence="3">
    <location>
        <begin position="34"/>
        <end position="258"/>
    </location>
</feature>
<dbReference type="AlphaFoldDB" id="A0A1H8L6I3"/>
<proteinExistence type="inferred from homology"/>
<evidence type="ECO:0000313" key="5">
    <source>
        <dbReference type="Proteomes" id="UP000198761"/>
    </source>
</evidence>
<dbReference type="GO" id="GO:0016020">
    <property type="term" value="C:membrane"/>
    <property type="evidence" value="ECO:0007669"/>
    <property type="project" value="InterPro"/>
</dbReference>
<accession>A0A1H8L6I3</accession>
<dbReference type="OrthoDB" id="9785326at2"/>
<dbReference type="InterPro" id="IPR007428">
    <property type="entry name" value="MlaA"/>
</dbReference>
<dbReference type="PANTHER" id="PTHR30035:SF3">
    <property type="entry name" value="INTERMEMBRANE PHOSPHOLIPID TRANSPORT SYSTEM LIPOPROTEIN MLAA"/>
    <property type="match status" value="1"/>
</dbReference>
<keyword evidence="5" id="KW-1185">Reference proteome</keyword>
<dbReference type="Proteomes" id="UP000198761">
    <property type="component" value="Unassembled WGS sequence"/>
</dbReference>
<dbReference type="EMBL" id="FOCE01000010">
    <property type="protein sequence ID" value="SEO00308.1"/>
    <property type="molecule type" value="Genomic_DNA"/>
</dbReference>
<keyword evidence="4" id="KW-0449">Lipoprotein</keyword>
<dbReference type="STRING" id="933059.SAMN04488103_110108"/>
<organism evidence="4 5">
    <name type="scientific">Gemmobacter aquatilis</name>
    <dbReference type="NCBI Taxonomy" id="933059"/>
    <lineage>
        <taxon>Bacteria</taxon>
        <taxon>Pseudomonadati</taxon>
        <taxon>Pseudomonadota</taxon>
        <taxon>Alphaproteobacteria</taxon>
        <taxon>Rhodobacterales</taxon>
        <taxon>Paracoccaceae</taxon>
        <taxon>Gemmobacter</taxon>
    </lineage>
</organism>
<sequence>MARSFPLNFRLPVKKTLAFSGLAVAVLGLAACAAPPPPATPYDPFESTNRSIHAFNLALDRNLVRPAAKGYGFLLPAPVRQGVSNVASNLDLPADMANGALQGNPKRVVQNGFRFLINSTIGVLGLFDPATPIGVPQDKTDFGETLHVWGVGEGPYVELPAFGPSTMRDAVGTAVDFALNPASVALQPPESTYATGFKIASKLGDRDRYSATVDSVLYDSADSYAQARLLYLQNRHFELGQTAESASGGDDFIDPYEE</sequence>
<feature type="signal peptide" evidence="3">
    <location>
        <begin position="1"/>
        <end position="33"/>
    </location>
</feature>
<dbReference type="GO" id="GO:0120010">
    <property type="term" value="P:intermembrane phospholipid transfer"/>
    <property type="evidence" value="ECO:0007669"/>
    <property type="project" value="TreeGrafter"/>
</dbReference>
<gene>
    <name evidence="4" type="ORF">SAMN04488103_110108</name>
</gene>